<keyword evidence="17" id="KW-0732">Signal</keyword>
<evidence type="ECO:0000256" key="2">
    <source>
        <dbReference type="ARBA" id="ARBA00022540"/>
    </source>
</evidence>
<keyword evidence="6 16" id="KW-0067">ATP-binding</keyword>
<dbReference type="InterPro" id="IPR011545">
    <property type="entry name" value="DEAD/DEAH_box_helicase_dom"/>
</dbReference>
<dbReference type="PROSITE" id="PS00039">
    <property type="entry name" value="DEAD_ATP_HELICASE"/>
    <property type="match status" value="1"/>
</dbReference>
<evidence type="ECO:0000256" key="14">
    <source>
        <dbReference type="ARBA" id="ARBA00047984"/>
    </source>
</evidence>
<feature type="domain" description="DEAD-box RNA helicase Q" evidence="20">
    <location>
        <begin position="79"/>
        <end position="107"/>
    </location>
</feature>
<evidence type="ECO:0000259" key="18">
    <source>
        <dbReference type="PROSITE" id="PS51192"/>
    </source>
</evidence>
<keyword evidence="4 16" id="KW-0378">Hydrolase</keyword>
<dbReference type="InterPro" id="IPR027417">
    <property type="entry name" value="P-loop_NTPase"/>
</dbReference>
<dbReference type="KEGG" id="lmi:LMXM_01_0770"/>
<evidence type="ECO:0000256" key="1">
    <source>
        <dbReference type="ARBA" id="ARBA00012552"/>
    </source>
</evidence>
<proteinExistence type="inferred from homology"/>
<reference evidence="21 22" key="1">
    <citation type="journal article" date="2011" name="Genome Res.">
        <title>Chromosome and gene copy number variation allow major structural change between species and strains of Leishmania.</title>
        <authorList>
            <person name="Rogers M.B."/>
            <person name="Hilley J.D."/>
            <person name="Dickens N.J."/>
            <person name="Wilkes J."/>
            <person name="Bates P.A."/>
            <person name="Depledge D.P."/>
            <person name="Harris D."/>
            <person name="Her Y."/>
            <person name="Herzyk P."/>
            <person name="Imamura H."/>
            <person name="Otto T.D."/>
            <person name="Sanders M."/>
            <person name="Seeger K."/>
            <person name="Dujardin J.C."/>
            <person name="Berriman M."/>
            <person name="Smith D.F."/>
            <person name="Hertz-Fowler C."/>
            <person name="Mottram J.C."/>
        </authorList>
    </citation>
    <scope>NUCLEOTIDE SEQUENCE [LARGE SCALE GENOMIC DNA]</scope>
    <source>
        <strain evidence="21 22">MHOM/GT/2001/U1103</strain>
    </source>
</reference>
<gene>
    <name evidence="21" type="ORF">LMXM_01_0770</name>
</gene>
<feature type="chain" id="PRO_5003236147" description="Probable eukaryotic initiation factor 4A" evidence="17">
    <location>
        <begin position="30"/>
        <end position="456"/>
    </location>
</feature>
<feature type="signal peptide" evidence="17">
    <location>
        <begin position="1"/>
        <end position="29"/>
    </location>
</feature>
<evidence type="ECO:0000256" key="12">
    <source>
        <dbReference type="ARBA" id="ARBA00025917"/>
    </source>
</evidence>
<dbReference type="Pfam" id="PF00270">
    <property type="entry name" value="DEAD"/>
    <property type="match status" value="1"/>
</dbReference>
<evidence type="ECO:0000256" key="8">
    <source>
        <dbReference type="ARBA" id="ARBA00022917"/>
    </source>
</evidence>
<evidence type="ECO:0000256" key="5">
    <source>
        <dbReference type="ARBA" id="ARBA00022806"/>
    </source>
</evidence>
<dbReference type="SMART" id="SM00490">
    <property type="entry name" value="HELICc"/>
    <property type="match status" value="1"/>
</dbReference>
<dbReference type="InterPro" id="IPR050079">
    <property type="entry name" value="DEAD_box_RNA_helicase"/>
</dbReference>
<evidence type="ECO:0000256" key="7">
    <source>
        <dbReference type="ARBA" id="ARBA00022884"/>
    </source>
</evidence>
<comment type="similarity">
    <text evidence="9">Belongs to the DEAD box helicase family. eIF4A subfamily.</text>
</comment>
<dbReference type="SMART" id="SM00487">
    <property type="entry name" value="DEXDc"/>
    <property type="match status" value="1"/>
</dbReference>
<organism evidence="21 22">
    <name type="scientific">Leishmania mexicana (strain MHOM/GT/2001/U1103)</name>
    <dbReference type="NCBI Taxonomy" id="929439"/>
    <lineage>
        <taxon>Eukaryota</taxon>
        <taxon>Discoba</taxon>
        <taxon>Euglenozoa</taxon>
        <taxon>Kinetoplastea</taxon>
        <taxon>Metakinetoplastina</taxon>
        <taxon>Trypanosomatida</taxon>
        <taxon>Trypanosomatidae</taxon>
        <taxon>Leishmaniinae</taxon>
        <taxon>Leishmania</taxon>
    </lineage>
</organism>
<evidence type="ECO:0000256" key="16">
    <source>
        <dbReference type="RuleBase" id="RU000492"/>
    </source>
</evidence>
<dbReference type="GeneID" id="13452674"/>
<evidence type="ECO:0000256" key="9">
    <source>
        <dbReference type="ARBA" id="ARBA00024352"/>
    </source>
</evidence>
<dbReference type="FunFam" id="3.40.50.300:FF:000849">
    <property type="entry name" value="ATP-dependent RNA helicase DBP5"/>
    <property type="match status" value="1"/>
</dbReference>
<dbReference type="Proteomes" id="UP000007259">
    <property type="component" value="Chromosome 1"/>
</dbReference>
<comment type="subunit">
    <text evidence="12">eIF4F is a multi-subunit complex, the composition of which varies with external and internal environmental conditions. It is composed of at least EIF4A, EIF4E and EIF4G.</text>
</comment>
<dbReference type="GO" id="GO:0016787">
    <property type="term" value="F:hydrolase activity"/>
    <property type="evidence" value="ECO:0007669"/>
    <property type="project" value="UniProtKB-KW"/>
</dbReference>
<comment type="catalytic activity">
    <reaction evidence="14">
        <text>ATP + H2O = ADP + phosphate + H(+)</text>
        <dbReference type="Rhea" id="RHEA:13065"/>
        <dbReference type="ChEBI" id="CHEBI:15377"/>
        <dbReference type="ChEBI" id="CHEBI:15378"/>
        <dbReference type="ChEBI" id="CHEBI:30616"/>
        <dbReference type="ChEBI" id="CHEBI:43474"/>
        <dbReference type="ChEBI" id="CHEBI:456216"/>
        <dbReference type="EC" id="3.6.4.13"/>
    </reaction>
</comment>
<evidence type="ECO:0000256" key="11">
    <source>
        <dbReference type="ARBA" id="ARBA00024769"/>
    </source>
</evidence>
<evidence type="ECO:0000256" key="6">
    <source>
        <dbReference type="ARBA" id="ARBA00022840"/>
    </source>
</evidence>
<feature type="short sequence motif" description="Q motif" evidence="15">
    <location>
        <begin position="79"/>
        <end position="107"/>
    </location>
</feature>
<dbReference type="VEuPathDB" id="TriTrypDB:LmxM.01.0770"/>
<keyword evidence="2" id="KW-0396">Initiation factor</keyword>
<protein>
    <recommendedName>
        <fullName evidence="10">Probable eukaryotic initiation factor 4A</fullName>
        <ecNumber evidence="1">3.6.4.13</ecNumber>
    </recommendedName>
    <alternativeName>
        <fullName evidence="13">ATP-dependent RNA helicase eIF4A</fullName>
    </alternativeName>
</protein>
<dbReference type="OrthoDB" id="10265785at2759"/>
<dbReference type="InterPro" id="IPR014001">
    <property type="entry name" value="Helicase_ATP-bd"/>
</dbReference>
<evidence type="ECO:0000256" key="13">
    <source>
        <dbReference type="ARBA" id="ARBA00030297"/>
    </source>
</evidence>
<keyword evidence="7" id="KW-0694">RNA-binding</keyword>
<dbReference type="GO" id="GO:0003743">
    <property type="term" value="F:translation initiation factor activity"/>
    <property type="evidence" value="ECO:0007669"/>
    <property type="project" value="UniProtKB-KW"/>
</dbReference>
<dbReference type="PROSITE" id="PS51192">
    <property type="entry name" value="HELICASE_ATP_BIND_1"/>
    <property type="match status" value="1"/>
</dbReference>
<dbReference type="InterPro" id="IPR001650">
    <property type="entry name" value="Helicase_C-like"/>
</dbReference>
<dbReference type="InterPro" id="IPR000629">
    <property type="entry name" value="RNA-helicase_DEAD-box_CS"/>
</dbReference>
<dbReference type="OMA" id="FGCQALV"/>
<feature type="domain" description="Helicase ATP-binding" evidence="18">
    <location>
        <begin position="110"/>
        <end position="283"/>
    </location>
</feature>
<dbReference type="PROSITE" id="PS51195">
    <property type="entry name" value="Q_MOTIF"/>
    <property type="match status" value="1"/>
</dbReference>
<evidence type="ECO:0000256" key="3">
    <source>
        <dbReference type="ARBA" id="ARBA00022741"/>
    </source>
</evidence>
<dbReference type="FunFam" id="3.40.50.300:FF:000031">
    <property type="entry name" value="Eukaryotic initiation factor 4A-III"/>
    <property type="match status" value="1"/>
</dbReference>
<name>E9AJG4_LEIMU</name>
<dbReference type="GO" id="GO:0005524">
    <property type="term" value="F:ATP binding"/>
    <property type="evidence" value="ECO:0007669"/>
    <property type="project" value="UniProtKB-KW"/>
</dbReference>
<dbReference type="AlphaFoldDB" id="E9AJG4"/>
<keyword evidence="5 16" id="KW-0347">Helicase</keyword>
<evidence type="ECO:0000313" key="21">
    <source>
        <dbReference type="EMBL" id="CBZ23061.1"/>
    </source>
</evidence>
<dbReference type="GO" id="GO:0005829">
    <property type="term" value="C:cytosol"/>
    <property type="evidence" value="ECO:0007669"/>
    <property type="project" value="TreeGrafter"/>
</dbReference>
<keyword evidence="8" id="KW-0648">Protein biosynthesis</keyword>
<dbReference type="CDD" id="cd18787">
    <property type="entry name" value="SF2_C_DEAD"/>
    <property type="match status" value="1"/>
</dbReference>
<evidence type="ECO:0000256" key="10">
    <source>
        <dbReference type="ARBA" id="ARBA00024417"/>
    </source>
</evidence>
<evidence type="ECO:0000259" key="20">
    <source>
        <dbReference type="PROSITE" id="PS51195"/>
    </source>
</evidence>
<evidence type="ECO:0000313" key="22">
    <source>
        <dbReference type="Proteomes" id="UP000007259"/>
    </source>
</evidence>
<keyword evidence="3 16" id="KW-0547">Nucleotide-binding</keyword>
<dbReference type="PANTHER" id="PTHR47959:SF1">
    <property type="entry name" value="ATP-DEPENDENT RNA HELICASE DBPA"/>
    <property type="match status" value="1"/>
</dbReference>
<dbReference type="EC" id="3.6.4.13" evidence="1"/>
<comment type="function">
    <text evidence="11">ATP-dependent RNA helicase which is a subunit of the eIF4F complex involved in cap recognition and is required for mRNA binding to ribosome. In the current model of translation initiation, eIF4A unwinds RNA secondary structures in the 5'-UTR of mRNAs which is necessary to allow efficient binding of the small ribosomal subunit, and subsequent scanning for the initiator codon.</text>
</comment>
<evidence type="ECO:0000259" key="19">
    <source>
        <dbReference type="PROSITE" id="PS51194"/>
    </source>
</evidence>
<evidence type="ECO:0000256" key="17">
    <source>
        <dbReference type="SAM" id="SignalP"/>
    </source>
</evidence>
<evidence type="ECO:0000256" key="4">
    <source>
        <dbReference type="ARBA" id="ARBA00022801"/>
    </source>
</evidence>
<dbReference type="Pfam" id="PF00271">
    <property type="entry name" value="Helicase_C"/>
    <property type="match status" value="1"/>
</dbReference>
<dbReference type="GO" id="GO:0003723">
    <property type="term" value="F:RNA binding"/>
    <property type="evidence" value="ECO:0007669"/>
    <property type="project" value="UniProtKB-KW"/>
</dbReference>
<dbReference type="RefSeq" id="XP_003871602.1">
    <property type="nucleotide sequence ID" value="XM_003871553.1"/>
</dbReference>
<dbReference type="EMBL" id="FR799554">
    <property type="protein sequence ID" value="CBZ23061.1"/>
    <property type="molecule type" value="Genomic_DNA"/>
</dbReference>
<dbReference type="PROSITE" id="PS51194">
    <property type="entry name" value="HELICASE_CTER"/>
    <property type="match status" value="1"/>
</dbReference>
<dbReference type="PANTHER" id="PTHR47959">
    <property type="entry name" value="ATP-DEPENDENT RNA HELICASE RHLE-RELATED"/>
    <property type="match status" value="1"/>
</dbReference>
<feature type="domain" description="Helicase C-terminal" evidence="19">
    <location>
        <begin position="294"/>
        <end position="454"/>
    </location>
</feature>
<evidence type="ECO:0000256" key="15">
    <source>
        <dbReference type="PROSITE-ProRule" id="PRU00552"/>
    </source>
</evidence>
<dbReference type="CDD" id="cd17939">
    <property type="entry name" value="DEADc_EIF4A"/>
    <property type="match status" value="1"/>
</dbReference>
<dbReference type="InterPro" id="IPR014014">
    <property type="entry name" value="RNA_helicase_DEAD_Q_motif"/>
</dbReference>
<dbReference type="GO" id="GO:0003724">
    <property type="term" value="F:RNA helicase activity"/>
    <property type="evidence" value="ECO:0007669"/>
    <property type="project" value="UniProtKB-EC"/>
</dbReference>
<dbReference type="PhylomeDB" id="E9AJG4"/>
<sequence>MNTCAPVQLISAFLRALFFVVLHFAACDATPPPFTHHTHAHAHTHNTPLSSSIMAQNDKIAPQDQDSFLDDQPGVRPIPSFDDMPLHQNLLRGIYSYGFEKPSSIQQRAIAPFTRGGDIIAQAQSGTGKTGAFSIGLLQRLDFRHNLIQGLVLSPTRELALQTAEVISRIGEFLSNSSKFCETFVGGTRVQDDLRKLQAGVIVAVGTPGRVSDVIKRGALRTESLRVLVLDEADEMLSQGFADQIYEIFRFLPKDIQVALFSATMPEEVLELTKKFMRDPVRILVKRESLTLEGIKQFFIAVEEEHKLDTLMDLYETVSIAQSVIFANTRRKVDWIAEKLNQSNHTVSSMHAEMPKSDRERVMNTFRSGSSRVLVTTDLVARGIDVHHVNIVINFDLPTNKENYLHRIGRGGRYGRKGVAINFVTEKDVELLHEIEAHYHTQIDELPVDFAAYLGE</sequence>
<dbReference type="Gene3D" id="3.40.50.300">
    <property type="entry name" value="P-loop containing nucleotide triphosphate hydrolases"/>
    <property type="match status" value="2"/>
</dbReference>
<dbReference type="SUPFAM" id="SSF52540">
    <property type="entry name" value="P-loop containing nucleoside triphosphate hydrolases"/>
    <property type="match status" value="1"/>
</dbReference>
<accession>E9AJG4</accession>
<keyword evidence="22" id="KW-1185">Reference proteome</keyword>